<dbReference type="GO" id="GO:0006879">
    <property type="term" value="P:intracellular iron ion homeostasis"/>
    <property type="evidence" value="ECO:0007669"/>
    <property type="project" value="UniProtKB-KW"/>
</dbReference>
<keyword evidence="3 5" id="KW-0479">Metal-binding</keyword>
<dbReference type="InterPro" id="IPR008331">
    <property type="entry name" value="Ferritin_DPS_dom"/>
</dbReference>
<evidence type="ECO:0000256" key="7">
    <source>
        <dbReference type="SAM" id="MobiDB-lite"/>
    </source>
</evidence>
<dbReference type="CDD" id="cd01056">
    <property type="entry name" value="Euk_Ferritin"/>
    <property type="match status" value="1"/>
</dbReference>
<dbReference type="InterPro" id="IPR012347">
    <property type="entry name" value="Ferritin-like"/>
</dbReference>
<evidence type="ECO:0000313" key="9">
    <source>
        <dbReference type="EMBL" id="KAK8390876.1"/>
    </source>
</evidence>
<organism evidence="9 10">
    <name type="scientific">Scylla paramamosain</name>
    <name type="common">Mud crab</name>
    <dbReference type="NCBI Taxonomy" id="85552"/>
    <lineage>
        <taxon>Eukaryota</taxon>
        <taxon>Metazoa</taxon>
        <taxon>Ecdysozoa</taxon>
        <taxon>Arthropoda</taxon>
        <taxon>Crustacea</taxon>
        <taxon>Multicrustacea</taxon>
        <taxon>Malacostraca</taxon>
        <taxon>Eumalacostraca</taxon>
        <taxon>Eucarida</taxon>
        <taxon>Decapoda</taxon>
        <taxon>Pleocyemata</taxon>
        <taxon>Brachyura</taxon>
        <taxon>Eubrachyura</taxon>
        <taxon>Portunoidea</taxon>
        <taxon>Portunidae</taxon>
        <taxon>Portuninae</taxon>
        <taxon>Scylla</taxon>
    </lineage>
</organism>
<proteinExistence type="inferred from homology"/>
<evidence type="ECO:0000256" key="6">
    <source>
        <dbReference type="RuleBase" id="RU361145"/>
    </source>
</evidence>
<reference evidence="9 10" key="1">
    <citation type="submission" date="2023-03" db="EMBL/GenBank/DDBJ databases">
        <title>High-quality genome of Scylla paramamosain provides insights in environmental adaptation.</title>
        <authorList>
            <person name="Zhang L."/>
        </authorList>
    </citation>
    <scope>NUCLEOTIDE SEQUENCE [LARGE SCALE GENOMIC DNA]</scope>
    <source>
        <strain evidence="9">LZ_2023a</strain>
        <tissue evidence="9">Muscle</tissue>
    </source>
</reference>
<dbReference type="EC" id="1.16.3.1" evidence="6"/>
<dbReference type="EMBL" id="JARAKH010000024">
    <property type="protein sequence ID" value="KAK8390876.1"/>
    <property type="molecule type" value="Genomic_DNA"/>
</dbReference>
<dbReference type="GO" id="GO:0005737">
    <property type="term" value="C:cytoplasm"/>
    <property type="evidence" value="ECO:0007669"/>
    <property type="project" value="TreeGrafter"/>
</dbReference>
<dbReference type="PANTHER" id="PTHR11431">
    <property type="entry name" value="FERRITIN"/>
    <property type="match status" value="1"/>
</dbReference>
<keyword evidence="2 6" id="KW-0409">Iron storage</keyword>
<feature type="region of interest" description="Disordered" evidence="7">
    <location>
        <begin position="257"/>
        <end position="278"/>
    </location>
</feature>
<comment type="similarity">
    <text evidence="1 6">Belongs to the ferritin family.</text>
</comment>
<comment type="function">
    <text evidence="6">Stores iron in a soluble, non-toxic, readily available form. Important for iron homeostasis. Iron is taken up in the ferrous form and deposited as ferric hydroxides after oxidation.</text>
</comment>
<evidence type="ECO:0000256" key="4">
    <source>
        <dbReference type="ARBA" id="ARBA00023004"/>
    </source>
</evidence>
<protein>
    <recommendedName>
        <fullName evidence="6">Ferritin</fullName>
        <ecNumber evidence="6">1.16.3.1</ecNumber>
    </recommendedName>
</protein>
<dbReference type="Pfam" id="PF00210">
    <property type="entry name" value="Ferritin"/>
    <property type="match status" value="1"/>
</dbReference>
<dbReference type="FunFam" id="1.20.1260.10:FF:000002">
    <property type="entry name" value="Ferritin, mitochondrial"/>
    <property type="match status" value="1"/>
</dbReference>
<comment type="catalytic activity">
    <reaction evidence="6">
        <text>4 Fe(2+) + O2 + 4 H(+) = 4 Fe(3+) + 2 H2O</text>
        <dbReference type="Rhea" id="RHEA:11148"/>
        <dbReference type="ChEBI" id="CHEBI:15377"/>
        <dbReference type="ChEBI" id="CHEBI:15378"/>
        <dbReference type="ChEBI" id="CHEBI:15379"/>
        <dbReference type="ChEBI" id="CHEBI:29033"/>
        <dbReference type="ChEBI" id="CHEBI:29034"/>
        <dbReference type="EC" id="1.16.3.1"/>
    </reaction>
</comment>
<dbReference type="PROSITE" id="PS50905">
    <property type="entry name" value="FERRITIN_LIKE"/>
    <property type="match status" value="1"/>
</dbReference>
<gene>
    <name evidence="9" type="ORF">O3P69_016922</name>
</gene>
<feature type="binding site" evidence="5">
    <location>
        <position position="389"/>
    </location>
    <ligand>
        <name>Fe cation</name>
        <dbReference type="ChEBI" id="CHEBI:24875"/>
        <label>1</label>
    </ligand>
</feature>
<dbReference type="GO" id="GO:0006826">
    <property type="term" value="P:iron ion transport"/>
    <property type="evidence" value="ECO:0007669"/>
    <property type="project" value="InterPro"/>
</dbReference>
<keyword evidence="4 5" id="KW-0408">Iron</keyword>
<dbReference type="PANTHER" id="PTHR11431:SF75">
    <property type="entry name" value="FERRITIN"/>
    <property type="match status" value="1"/>
</dbReference>
<dbReference type="InterPro" id="IPR009040">
    <property type="entry name" value="Ferritin-like_diiron"/>
</dbReference>
<dbReference type="SUPFAM" id="SSF47240">
    <property type="entry name" value="Ferritin-like"/>
    <property type="match status" value="1"/>
</dbReference>
<comment type="caution">
    <text evidence="9">The sequence shown here is derived from an EMBL/GenBank/DDBJ whole genome shotgun (WGS) entry which is preliminary data.</text>
</comment>
<evidence type="ECO:0000256" key="3">
    <source>
        <dbReference type="ARBA" id="ARBA00022723"/>
    </source>
</evidence>
<dbReference type="Proteomes" id="UP001487740">
    <property type="component" value="Unassembled WGS sequence"/>
</dbReference>
<evidence type="ECO:0000256" key="1">
    <source>
        <dbReference type="ARBA" id="ARBA00007513"/>
    </source>
</evidence>
<dbReference type="GO" id="GO:0008199">
    <property type="term" value="F:ferric iron binding"/>
    <property type="evidence" value="ECO:0007669"/>
    <property type="project" value="InterPro"/>
</dbReference>
<evidence type="ECO:0000313" key="10">
    <source>
        <dbReference type="Proteomes" id="UP001487740"/>
    </source>
</evidence>
<dbReference type="GO" id="GO:0008198">
    <property type="term" value="F:ferrous iron binding"/>
    <property type="evidence" value="ECO:0007669"/>
    <property type="project" value="TreeGrafter"/>
</dbReference>
<dbReference type="InterPro" id="IPR001519">
    <property type="entry name" value="Ferritin"/>
</dbReference>
<dbReference type="Gene3D" id="1.20.1260.10">
    <property type="match status" value="1"/>
</dbReference>
<evidence type="ECO:0000259" key="8">
    <source>
        <dbReference type="PROSITE" id="PS50905"/>
    </source>
</evidence>
<sequence>MFLYVPHSHHSLARCTRERHATIVVPHTTPCVRGPEGSQPAGDVRCFSNSAVPVVTASGLPATICSNTKDNAARGVGPVPRWADTPAPGSAVRDYMLCHSTAPGNPTGGPPGSKSLGREAAGSTSLYHNPKLPATLGPSQLPPTAAGGGGVYFPSLLHLRSLSSFSGTKIGDLFKKSPPPQHLPTAASTTPSLFHKNILCVRERFAQARRRSTNLSRTTMKTHNTPSCFLLLFFVSVSLLPCLAISRQDTYRQYADMPTAQEEGEREPGRGGAHYESGFGPQEVQPVARCRHNFHERTEAAISRQINLFLHVGYVYSSMAHHFGSCDVSLPGFEKFFQQMAEEQQVRAGTLSKYQSMRGGVVTMLPVSAPTTINWGTGLEAMQKALDMEKSVNQALLELHLVAQQHEDTHASTFIQTSFLNTQVEKIFTLSQYVTSLERVGPGLGEYLFDKLPQN</sequence>
<feature type="region of interest" description="Disordered" evidence="7">
    <location>
        <begin position="98"/>
        <end position="128"/>
    </location>
</feature>
<accession>A0AAW0TW38</accession>
<keyword evidence="10" id="KW-1185">Reference proteome</keyword>
<evidence type="ECO:0000256" key="5">
    <source>
        <dbReference type="PIRSR" id="PIRSR601519-1"/>
    </source>
</evidence>
<feature type="binding site" evidence="5">
    <location>
        <position position="423"/>
    </location>
    <ligand>
        <name>Fe cation</name>
        <dbReference type="ChEBI" id="CHEBI:24875"/>
        <label>1</label>
    </ligand>
</feature>
<evidence type="ECO:0000256" key="2">
    <source>
        <dbReference type="ARBA" id="ARBA00022434"/>
    </source>
</evidence>
<dbReference type="InterPro" id="IPR009078">
    <property type="entry name" value="Ferritin-like_SF"/>
</dbReference>
<keyword evidence="6" id="KW-0560">Oxidoreductase</keyword>
<dbReference type="GO" id="GO:0004322">
    <property type="term" value="F:ferroxidase activity"/>
    <property type="evidence" value="ECO:0007669"/>
    <property type="project" value="UniProtKB-EC"/>
</dbReference>
<name>A0AAW0TW38_SCYPA</name>
<dbReference type="AlphaFoldDB" id="A0AAW0TW38"/>
<feature type="domain" description="Ferritin-like diiron" evidence="8">
    <location>
        <begin position="292"/>
        <end position="441"/>
    </location>
</feature>